<comment type="caution">
    <text evidence="2">The sequence shown here is derived from an EMBL/GenBank/DDBJ whole genome shotgun (WGS) entry which is preliminary data.</text>
</comment>
<name>A6G9R5_9BACT</name>
<dbReference type="STRING" id="391625.PPSIR1_09775"/>
<reference evidence="2 3" key="1">
    <citation type="submission" date="2007-06" db="EMBL/GenBank/DDBJ databases">
        <authorList>
            <person name="Shimkets L."/>
            <person name="Ferriera S."/>
            <person name="Johnson J."/>
            <person name="Kravitz S."/>
            <person name="Beeson K."/>
            <person name="Sutton G."/>
            <person name="Rogers Y.-H."/>
            <person name="Friedman R."/>
            <person name="Frazier M."/>
            <person name="Venter J.C."/>
        </authorList>
    </citation>
    <scope>NUCLEOTIDE SEQUENCE [LARGE SCALE GENOMIC DNA]</scope>
    <source>
        <strain evidence="2 3">SIR-1</strain>
    </source>
</reference>
<keyword evidence="1" id="KW-0732">Signal</keyword>
<evidence type="ECO:0000256" key="1">
    <source>
        <dbReference type="SAM" id="SignalP"/>
    </source>
</evidence>
<keyword evidence="3" id="KW-1185">Reference proteome</keyword>
<organism evidence="2 3">
    <name type="scientific">Plesiocystis pacifica SIR-1</name>
    <dbReference type="NCBI Taxonomy" id="391625"/>
    <lineage>
        <taxon>Bacteria</taxon>
        <taxon>Pseudomonadati</taxon>
        <taxon>Myxococcota</taxon>
        <taxon>Polyangia</taxon>
        <taxon>Nannocystales</taxon>
        <taxon>Nannocystaceae</taxon>
        <taxon>Plesiocystis</taxon>
    </lineage>
</organism>
<dbReference type="EMBL" id="ABCS01000047">
    <property type="protein sequence ID" value="EDM77351.1"/>
    <property type="molecule type" value="Genomic_DNA"/>
</dbReference>
<evidence type="ECO:0000313" key="3">
    <source>
        <dbReference type="Proteomes" id="UP000005801"/>
    </source>
</evidence>
<accession>A6G9R5</accession>
<dbReference type="AlphaFoldDB" id="A6G9R5"/>
<dbReference type="RefSeq" id="WP_006973457.1">
    <property type="nucleotide sequence ID" value="NZ_ABCS01000047.1"/>
</dbReference>
<dbReference type="OrthoDB" id="5510523at2"/>
<sequence>MSRGRSLLDPASSALASLALACTLALLPRSADAAQLEDTPRPSEGPEPAERDALPELADLPALPELVEPRLSAPPAMPAMFVGLPPIAAKRSRDRNFDTSMGEVDPRGRELPRTHRFRLTLHAHYVRLTRAFNDNTQEFERFHYAPMHLDLGYQAQFLKYVMVRLALGIGGNVANTRNAQPVSLFPQAYVGVQGKVVGAAFGYGFDWTLASGPRRLAPLSTALEQPWISRNHVVMGEFSVTSRIDRTALTFALAVGGMQSQLIHYAENNKRFRFYLGLHAGAFFDGTKRREKRARKRVEAEGRAP</sequence>
<protein>
    <submittedName>
        <fullName evidence="2">Uncharacterized protein</fullName>
    </submittedName>
</protein>
<gene>
    <name evidence="2" type="ORF">PPSIR1_09775</name>
</gene>
<feature type="signal peptide" evidence="1">
    <location>
        <begin position="1"/>
        <end position="33"/>
    </location>
</feature>
<evidence type="ECO:0000313" key="2">
    <source>
        <dbReference type="EMBL" id="EDM77351.1"/>
    </source>
</evidence>
<feature type="chain" id="PRO_5002695285" evidence="1">
    <location>
        <begin position="34"/>
        <end position="305"/>
    </location>
</feature>
<dbReference type="Proteomes" id="UP000005801">
    <property type="component" value="Unassembled WGS sequence"/>
</dbReference>
<proteinExistence type="predicted"/>
<dbReference type="PROSITE" id="PS51257">
    <property type="entry name" value="PROKAR_LIPOPROTEIN"/>
    <property type="match status" value="1"/>
</dbReference>